<dbReference type="AlphaFoldDB" id="A0A7W8ZJT3"/>
<organism evidence="2 3">
    <name type="scientific">Pedobacter cryoconitis</name>
    <dbReference type="NCBI Taxonomy" id="188932"/>
    <lineage>
        <taxon>Bacteria</taxon>
        <taxon>Pseudomonadati</taxon>
        <taxon>Bacteroidota</taxon>
        <taxon>Sphingobacteriia</taxon>
        <taxon>Sphingobacteriales</taxon>
        <taxon>Sphingobacteriaceae</taxon>
        <taxon>Pedobacter</taxon>
    </lineage>
</organism>
<dbReference type="Proteomes" id="UP000537204">
    <property type="component" value="Unassembled WGS sequence"/>
</dbReference>
<dbReference type="Gene3D" id="3.90.1720.10">
    <property type="entry name" value="endopeptidase domain like (from Nostoc punctiforme)"/>
    <property type="match status" value="1"/>
</dbReference>
<dbReference type="Pfam" id="PF14107">
    <property type="entry name" value="DUF4280"/>
    <property type="match status" value="1"/>
</dbReference>
<dbReference type="SUPFAM" id="SSF54001">
    <property type="entry name" value="Cysteine proteinases"/>
    <property type="match status" value="1"/>
</dbReference>
<accession>A0A7W8ZJT3</accession>
<evidence type="ECO:0000256" key="1">
    <source>
        <dbReference type="SAM" id="MobiDB-lite"/>
    </source>
</evidence>
<dbReference type="EMBL" id="JACHCE010000002">
    <property type="protein sequence ID" value="MBB5635369.1"/>
    <property type="molecule type" value="Genomic_DNA"/>
</dbReference>
<dbReference type="InterPro" id="IPR025460">
    <property type="entry name" value="DUF4280"/>
</dbReference>
<proteinExistence type="predicted"/>
<dbReference type="InterPro" id="IPR038765">
    <property type="entry name" value="Papain-like_cys_pep_sf"/>
</dbReference>
<sequence>MWSTEPETISEKESAKGTGPSSGPQSGAQETHAAEPPAAGEESSAPAELLVCHGAKCTCDKAADPSPKELKVLSHNKYVINDNGESKLLATNKENALPNLNFGQCKVPNPNHPVPCTGKYEWKDYYDHVELPGGAYVLTEKSTAICTAKGGNIRIVQHGQQANVTTQEVERANAGAWAAAGPLVTEEIIQTKEAANQTDEDGASVKSVEPVLYGKDQPLNTPIEFKANFNGNPTDAQKQGVNWIIYDAKGQPMQLRTDAGEKITVTFKEPGTYLIEAYGKKAGDKKVTKPFHIKANEIDTVTTADGSQKVRVGEPIEFRLKSLFPGISLPGNTETISWTVTKSKGTGVPVLSNLTGPSTQVTCNDDTSYVVTAYFNGVAKQSKVIEALKNGIESVGASKTSGRVKDSIKFTVKDRFRISPARETEKALVKWQCTDAQGKLVAEFSSKTGETIEYVFEQPGEFTIQPFMVQASPKVAVKITIAMPVLVTAQWEYPEGGAKDKTGWDEPNHAAMVFRSAEGLVFDLEYGYLDKENKPKPLHVITGLKIPESQIVDLKGYDFTPLRSKYGKALQEGTYFYFKVNCQSKDYNIVNTGVLQPQKKLQLVTGEQLVSIEFLKAGKPVMRAEYGDALKCRIRTRNLPVSSARVKILRKERLFGIDGLYPDTSVHDKTYPIVNGGLIQFDFVLDKSWGSSLSDNLHSFYVVVDGVKTKGLNSSLIVYKEAVAANGGKAMAGVNKMPPGQTAGKCFCKDQDLVWGNKITCAERKKVVEVAKNLGIDPNWLMSVMALETSRTFSPSIDNGIGYVGLIQFGAAAAETVGTTQAKLVKMTFVEQMDYVQKFLIGKKDKYKTLADLYLAVLYPAACGHGSEKDYVVLEGKAYRNNPAFFKEDDEFVEKIRKGKKVKVRGPKEGGKTYVWEVALAIQSLYTEGLGLKESTFSCGAVPKPNNDQSGDGVLEEMKKLVDQHIPYSQSGVRDSLSEEGLKKLDCSETVAIYLYKLGVMPTYSALYTGVMTTQSDFRTAIGSTNIDLVAGSTAEDFKPQRGDIFVFRESDGSGHTGIVYEYDAKGDIVTILEAIGSGGAVSESNQVKNGGYAGKGCSRTAKYKRLGGALYGHAGFKGYFRPKNYTKKL</sequence>
<evidence type="ECO:0000313" key="2">
    <source>
        <dbReference type="EMBL" id="MBB5635369.1"/>
    </source>
</evidence>
<dbReference type="RefSeq" id="WP_183880051.1">
    <property type="nucleotide sequence ID" value="NZ_JACHCE010000002.1"/>
</dbReference>
<evidence type="ECO:0000313" key="3">
    <source>
        <dbReference type="Proteomes" id="UP000537204"/>
    </source>
</evidence>
<feature type="compositionally biased region" description="Polar residues" evidence="1">
    <location>
        <begin position="19"/>
        <end position="29"/>
    </location>
</feature>
<gene>
    <name evidence="2" type="ORF">HDE68_001257</name>
</gene>
<feature type="compositionally biased region" description="Low complexity" evidence="1">
    <location>
        <begin position="34"/>
        <end position="45"/>
    </location>
</feature>
<comment type="caution">
    <text evidence="2">The sequence shown here is derived from an EMBL/GenBank/DDBJ whole genome shotgun (WGS) entry which is preliminary data.</text>
</comment>
<reference evidence="2 3" key="1">
    <citation type="submission" date="2020-08" db="EMBL/GenBank/DDBJ databases">
        <title>Genomic Encyclopedia of Type Strains, Phase IV (KMG-V): Genome sequencing to study the core and pangenomes of soil and plant-associated prokaryotes.</title>
        <authorList>
            <person name="Whitman W."/>
        </authorList>
    </citation>
    <scope>NUCLEOTIDE SEQUENCE [LARGE SCALE GENOMIC DNA]</scope>
    <source>
        <strain evidence="2 3">S3M1</strain>
    </source>
</reference>
<feature type="region of interest" description="Disordered" evidence="1">
    <location>
        <begin position="1"/>
        <end position="45"/>
    </location>
</feature>
<protein>
    <submittedName>
        <fullName evidence="2">Plastocyanin</fullName>
    </submittedName>
</protein>
<name>A0A7W8ZJT3_9SPHI</name>